<keyword evidence="1" id="KW-0677">Repeat</keyword>
<feature type="repeat" description="ANK" evidence="3">
    <location>
        <begin position="147"/>
        <end position="179"/>
    </location>
</feature>
<dbReference type="PROSITE" id="PS50088">
    <property type="entry name" value="ANK_REPEAT"/>
    <property type="match status" value="6"/>
</dbReference>
<keyword evidence="5" id="KW-1185">Reference proteome</keyword>
<feature type="repeat" description="ANK" evidence="3">
    <location>
        <begin position="358"/>
        <end position="380"/>
    </location>
</feature>
<evidence type="ECO:0000313" key="5">
    <source>
        <dbReference type="Proteomes" id="UP001152087"/>
    </source>
</evidence>
<dbReference type="SMART" id="SM00248">
    <property type="entry name" value="ANK"/>
    <property type="match status" value="9"/>
</dbReference>
<organism evidence="4 5">
    <name type="scientific">Fusarium falciforme</name>
    <dbReference type="NCBI Taxonomy" id="195108"/>
    <lineage>
        <taxon>Eukaryota</taxon>
        <taxon>Fungi</taxon>
        <taxon>Dikarya</taxon>
        <taxon>Ascomycota</taxon>
        <taxon>Pezizomycotina</taxon>
        <taxon>Sordariomycetes</taxon>
        <taxon>Hypocreomycetidae</taxon>
        <taxon>Hypocreales</taxon>
        <taxon>Nectriaceae</taxon>
        <taxon>Fusarium</taxon>
        <taxon>Fusarium solani species complex</taxon>
    </lineage>
</organism>
<reference evidence="4" key="1">
    <citation type="submission" date="2022-09" db="EMBL/GenBank/DDBJ databases">
        <title>Fusarium specimens isolated from Avocado Roots.</title>
        <authorList>
            <person name="Stajich J."/>
            <person name="Roper C."/>
            <person name="Heimlech-Rivalta G."/>
        </authorList>
    </citation>
    <scope>NUCLEOTIDE SEQUENCE</scope>
    <source>
        <strain evidence="4">A02</strain>
    </source>
</reference>
<gene>
    <name evidence="4" type="ORF">NW755_011598</name>
</gene>
<name>A0A9W8QZH5_9HYPO</name>
<evidence type="ECO:0000256" key="2">
    <source>
        <dbReference type="ARBA" id="ARBA00023043"/>
    </source>
</evidence>
<feature type="repeat" description="ANK" evidence="3">
    <location>
        <begin position="393"/>
        <end position="425"/>
    </location>
</feature>
<comment type="caution">
    <text evidence="4">The sequence shown here is derived from an EMBL/GenBank/DDBJ whole genome shotgun (WGS) entry which is preliminary data.</text>
</comment>
<dbReference type="AlphaFoldDB" id="A0A9W8QZH5"/>
<dbReference type="PROSITE" id="PS50297">
    <property type="entry name" value="ANK_REP_REGION"/>
    <property type="match status" value="6"/>
</dbReference>
<keyword evidence="2 3" id="KW-0040">ANK repeat</keyword>
<sequence length="563" mass="60020">MEILNETFDTVSDKLDLYALGALPQDQADEFLTYAAVLARLRAARKHPVLNAAFFDDWSAEEFGDILNAGADVNECDEDGESVLKKAVDARNIEKVKLLLNHKNLKIDPVDSQLWTPLHDACQLGPVEMVELLCDVGHANIEARNDEGFTPLQVAAFHGKADIIRSLLARKSNAAAIGKDNITALHRAIFNNHPEAVDALIRGGADCNFRGLRGLMPLHAAAEAADPSVVRMLLNAGADVNSRRDDDITPLGVAVYRGSEPIVLMLLQRGATGCSMALFNRALSESPDVALLLLNAHHDVGLPEKLGGDESASEVSPLLMRALGAFEGDANRDEEMALALTTALLRRGAQCETPSPATGATPLHVAAARGWARITKLLLEQPNISVDGYGGNLGVTPLWLAASSGNIEVIQGLLHAGAKVDAPSVKHGSTPLMQAAWAGEGQAAKVLVASGASCRQKNLAELNAIEIAAKAGQDSLSAFLAQVAAKEGAKRKNEEQATSVSGAWLEMEALAEKELPDSSGTRNPGWLKKLMLEGRRKAISVKVGPDEPLQEAYKEQELPSLFD</sequence>
<dbReference type="PRINTS" id="PR01415">
    <property type="entry name" value="ANKYRIN"/>
</dbReference>
<dbReference type="PANTHER" id="PTHR24198">
    <property type="entry name" value="ANKYRIN REPEAT AND PROTEIN KINASE DOMAIN-CONTAINING PROTEIN"/>
    <property type="match status" value="1"/>
</dbReference>
<protein>
    <recommendedName>
        <fullName evidence="6">Ankyrin</fullName>
    </recommendedName>
</protein>
<feature type="repeat" description="ANK" evidence="3">
    <location>
        <begin position="213"/>
        <end position="245"/>
    </location>
</feature>
<dbReference type="EMBL" id="JAOQAV010000046">
    <property type="protein sequence ID" value="KAJ4180704.1"/>
    <property type="molecule type" value="Genomic_DNA"/>
</dbReference>
<accession>A0A9W8QZH5</accession>
<evidence type="ECO:0008006" key="6">
    <source>
        <dbReference type="Google" id="ProtNLM"/>
    </source>
</evidence>
<dbReference type="InterPro" id="IPR002110">
    <property type="entry name" value="Ankyrin_rpt"/>
</dbReference>
<evidence type="ECO:0000256" key="3">
    <source>
        <dbReference type="PROSITE-ProRule" id="PRU00023"/>
    </source>
</evidence>
<dbReference type="Pfam" id="PF00023">
    <property type="entry name" value="Ank"/>
    <property type="match status" value="1"/>
</dbReference>
<dbReference type="PANTHER" id="PTHR24198:SF165">
    <property type="entry name" value="ANKYRIN REPEAT-CONTAINING PROTEIN-RELATED"/>
    <property type="match status" value="1"/>
</dbReference>
<proteinExistence type="predicted"/>
<dbReference type="Pfam" id="PF12796">
    <property type="entry name" value="Ank_2"/>
    <property type="match status" value="3"/>
</dbReference>
<feature type="repeat" description="ANK" evidence="3">
    <location>
        <begin position="180"/>
        <end position="212"/>
    </location>
</feature>
<dbReference type="SUPFAM" id="SSF48403">
    <property type="entry name" value="Ankyrin repeat"/>
    <property type="match status" value="1"/>
</dbReference>
<evidence type="ECO:0000256" key="1">
    <source>
        <dbReference type="ARBA" id="ARBA00022737"/>
    </source>
</evidence>
<feature type="repeat" description="ANK" evidence="3">
    <location>
        <begin position="427"/>
        <end position="459"/>
    </location>
</feature>
<dbReference type="InterPro" id="IPR036770">
    <property type="entry name" value="Ankyrin_rpt-contain_sf"/>
</dbReference>
<evidence type="ECO:0000313" key="4">
    <source>
        <dbReference type="EMBL" id="KAJ4180704.1"/>
    </source>
</evidence>
<dbReference type="Proteomes" id="UP001152087">
    <property type="component" value="Unassembled WGS sequence"/>
</dbReference>
<dbReference type="Gene3D" id="1.25.40.20">
    <property type="entry name" value="Ankyrin repeat-containing domain"/>
    <property type="match status" value="3"/>
</dbReference>